<name>A0A8H2VW21_9HELO</name>
<dbReference type="EMBL" id="CAJHIA010000016">
    <property type="protein sequence ID" value="CAD6445657.1"/>
    <property type="molecule type" value="Genomic_DNA"/>
</dbReference>
<reference evidence="1" key="1">
    <citation type="submission" date="2020-10" db="EMBL/GenBank/DDBJ databases">
        <authorList>
            <person name="Kusch S."/>
        </authorList>
    </citation>
    <scope>NUCLEOTIDE SEQUENCE</scope>
    <source>
        <strain evidence="1">SwB9</strain>
    </source>
</reference>
<accession>A0A8H2VW21</accession>
<gene>
    <name evidence="1" type="ORF">SCLTRI_LOCUS5443</name>
</gene>
<dbReference type="AlphaFoldDB" id="A0A8H2VW21"/>
<evidence type="ECO:0000313" key="1">
    <source>
        <dbReference type="EMBL" id="CAD6445657.1"/>
    </source>
</evidence>
<keyword evidence="2" id="KW-1185">Reference proteome</keyword>
<evidence type="ECO:0000313" key="2">
    <source>
        <dbReference type="Proteomes" id="UP000624404"/>
    </source>
</evidence>
<protein>
    <submittedName>
        <fullName evidence="1">86047e56-041a-459b-86a1-dc29e8f669e0</fullName>
    </submittedName>
</protein>
<proteinExistence type="predicted"/>
<comment type="caution">
    <text evidence="1">The sequence shown here is derived from an EMBL/GenBank/DDBJ whole genome shotgun (WGS) entry which is preliminary data.</text>
</comment>
<dbReference type="Proteomes" id="UP000624404">
    <property type="component" value="Unassembled WGS sequence"/>
</dbReference>
<organism evidence="1 2">
    <name type="scientific">Sclerotinia trifoliorum</name>
    <dbReference type="NCBI Taxonomy" id="28548"/>
    <lineage>
        <taxon>Eukaryota</taxon>
        <taxon>Fungi</taxon>
        <taxon>Dikarya</taxon>
        <taxon>Ascomycota</taxon>
        <taxon>Pezizomycotina</taxon>
        <taxon>Leotiomycetes</taxon>
        <taxon>Helotiales</taxon>
        <taxon>Sclerotiniaceae</taxon>
        <taxon>Sclerotinia</taxon>
    </lineage>
</organism>
<sequence>MVMMRYTASTGCALRTIKLNSCAKRVSLTLITLKFKFINSVYASRFAMNQGFSVLENIYLSYGLRPQGSTYQM</sequence>